<dbReference type="GO" id="GO:0005664">
    <property type="term" value="C:nuclear origin of replication recognition complex"/>
    <property type="evidence" value="ECO:0007669"/>
    <property type="project" value="InterPro"/>
</dbReference>
<evidence type="ECO:0000259" key="8">
    <source>
        <dbReference type="Pfam" id="PF18137"/>
    </source>
</evidence>
<dbReference type="InterPro" id="IPR040855">
    <property type="entry name" value="ORC_WH_C"/>
</dbReference>
<feature type="region of interest" description="Disordered" evidence="6">
    <location>
        <begin position="585"/>
        <end position="608"/>
    </location>
</feature>
<dbReference type="GO" id="GO:0005656">
    <property type="term" value="C:nuclear pre-replicative complex"/>
    <property type="evidence" value="ECO:0007669"/>
    <property type="project" value="TreeGrafter"/>
</dbReference>
<keyword evidence="3" id="KW-0235">DNA replication</keyword>
<comment type="subcellular location">
    <subcellularLocation>
        <location evidence="1">Nucleus</location>
    </subcellularLocation>
</comment>
<evidence type="ECO:0000259" key="7">
    <source>
        <dbReference type="Pfam" id="PF07034"/>
    </source>
</evidence>
<dbReference type="EMBL" id="JARJCM010000084">
    <property type="protein sequence ID" value="KAJ7031086.1"/>
    <property type="molecule type" value="Genomic_DNA"/>
</dbReference>
<keyword evidence="5" id="KW-0539">Nucleus</keyword>
<dbReference type="InterPro" id="IPR020795">
    <property type="entry name" value="ORC3"/>
</dbReference>
<dbReference type="Proteomes" id="UP001218188">
    <property type="component" value="Unassembled WGS sequence"/>
</dbReference>
<evidence type="ECO:0000313" key="9">
    <source>
        <dbReference type="EMBL" id="KAJ7031086.1"/>
    </source>
</evidence>
<dbReference type="PANTHER" id="PTHR12748">
    <property type="entry name" value="ORIGIN RECOGNITION COMPLEX SUBUNIT 3"/>
    <property type="match status" value="1"/>
</dbReference>
<dbReference type="InterPro" id="IPR045667">
    <property type="entry name" value="ORC3_N"/>
</dbReference>
<evidence type="ECO:0000313" key="10">
    <source>
        <dbReference type="Proteomes" id="UP001218188"/>
    </source>
</evidence>
<proteinExistence type="inferred from homology"/>
<dbReference type="PANTHER" id="PTHR12748:SF0">
    <property type="entry name" value="ORIGIN RECOGNITION COMPLEX SUBUNIT 3"/>
    <property type="match status" value="1"/>
</dbReference>
<keyword evidence="4" id="KW-0238">DNA-binding</keyword>
<feature type="domain" description="Origin recognition complex subunit 3 winged helix C-terminal" evidence="8">
    <location>
        <begin position="505"/>
        <end position="655"/>
    </location>
</feature>
<evidence type="ECO:0000256" key="4">
    <source>
        <dbReference type="ARBA" id="ARBA00023125"/>
    </source>
</evidence>
<gene>
    <name evidence="9" type="ORF">C8F04DRAFT_960819</name>
</gene>
<accession>A0AAD6X186</accession>
<dbReference type="CDD" id="cd20704">
    <property type="entry name" value="Orc3"/>
    <property type="match status" value="1"/>
</dbReference>
<evidence type="ECO:0008006" key="11">
    <source>
        <dbReference type="Google" id="ProtNLM"/>
    </source>
</evidence>
<dbReference type="GO" id="GO:0003688">
    <property type="term" value="F:DNA replication origin binding"/>
    <property type="evidence" value="ECO:0007669"/>
    <property type="project" value="TreeGrafter"/>
</dbReference>
<dbReference type="GO" id="GO:0006270">
    <property type="term" value="P:DNA replication initiation"/>
    <property type="evidence" value="ECO:0007669"/>
    <property type="project" value="TreeGrafter"/>
</dbReference>
<evidence type="ECO:0000256" key="1">
    <source>
        <dbReference type="ARBA" id="ARBA00004123"/>
    </source>
</evidence>
<reference evidence="9" key="1">
    <citation type="submission" date="2023-03" db="EMBL/GenBank/DDBJ databases">
        <title>Massive genome expansion in bonnet fungi (Mycena s.s.) driven by repeated elements and novel gene families across ecological guilds.</title>
        <authorList>
            <consortium name="Lawrence Berkeley National Laboratory"/>
            <person name="Harder C.B."/>
            <person name="Miyauchi S."/>
            <person name="Viragh M."/>
            <person name="Kuo A."/>
            <person name="Thoen E."/>
            <person name="Andreopoulos B."/>
            <person name="Lu D."/>
            <person name="Skrede I."/>
            <person name="Drula E."/>
            <person name="Henrissat B."/>
            <person name="Morin E."/>
            <person name="Kohler A."/>
            <person name="Barry K."/>
            <person name="LaButti K."/>
            <person name="Morin E."/>
            <person name="Salamov A."/>
            <person name="Lipzen A."/>
            <person name="Mereny Z."/>
            <person name="Hegedus B."/>
            <person name="Baldrian P."/>
            <person name="Stursova M."/>
            <person name="Weitz H."/>
            <person name="Taylor A."/>
            <person name="Grigoriev I.V."/>
            <person name="Nagy L.G."/>
            <person name="Martin F."/>
            <person name="Kauserud H."/>
        </authorList>
    </citation>
    <scope>NUCLEOTIDE SEQUENCE</scope>
    <source>
        <strain evidence="9">CBHHK200</strain>
    </source>
</reference>
<evidence type="ECO:0000256" key="6">
    <source>
        <dbReference type="SAM" id="MobiDB-lite"/>
    </source>
</evidence>
<evidence type="ECO:0000256" key="3">
    <source>
        <dbReference type="ARBA" id="ARBA00022705"/>
    </source>
</evidence>
<comment type="caution">
    <text evidence="9">The sequence shown here is derived from an EMBL/GenBank/DDBJ whole genome shotgun (WGS) entry which is preliminary data.</text>
</comment>
<comment type="similarity">
    <text evidence="2">Belongs to the ORC3 family.</text>
</comment>
<sequence length="661" mass="73143">MEDLQDVQQVGSTTAIYIPCAADEYDEHEESPLASPEIDLENGPRLRLDAYKEAWTRCLGRMKFLIAHLYSPIVSDVVHRVDNIHADVLPGLPFPEVPVITISDLSGGSLFLDHLTTELEPDDDDASTLVNHLYPNDCTNITATMKSLIGGFVSVPPKRKPTSVAPYDLALLQAWYDSVGGKFFPFPLVVLLHDFEQFDANVVQDMFYICSLQISRLPLTFILSFSTPSPPAYLQAALTRATLSLLRVYHLTVPSGPEVLDALLLKTFFDPGVELLLLPGPALLEFIEDYYATHSTSLDALAHLKHYTTDPVALFALSTPPLPQHPSARENAFLETLLGRLHAPSLYRQQQIKKASESAWQAQARAPDVLLQAVDAAREAFARRAGRVRLGVGLLGVVLAFLRGGTGRTNRAREKRLRLERWTGAAAVSRALHAYLEALPQDVQEAELEALRGIDALASTAEIAEWVEEYLADLLQPLEESTPLWSVWYTGRTPFPSEMINPALRPSIISGLLFPYSYTVDENENAKGGKSGDADDDDDEETLQTLPDTSILFKGYTKAGKTINVYDWFDNFRMVLEGQREALEEAASSGGKTKGKGKGKKVVKKEEDAEEEEEKWKLAVQARFIRALHELDYLGFIKHTSRGGGGRKGEFVGRTVLGVLD</sequence>
<dbReference type="AlphaFoldDB" id="A0AAD6X186"/>
<organism evidence="9 10">
    <name type="scientific">Mycena alexandri</name>
    <dbReference type="NCBI Taxonomy" id="1745969"/>
    <lineage>
        <taxon>Eukaryota</taxon>
        <taxon>Fungi</taxon>
        <taxon>Dikarya</taxon>
        <taxon>Basidiomycota</taxon>
        <taxon>Agaricomycotina</taxon>
        <taxon>Agaricomycetes</taxon>
        <taxon>Agaricomycetidae</taxon>
        <taxon>Agaricales</taxon>
        <taxon>Marasmiineae</taxon>
        <taxon>Mycenaceae</taxon>
        <taxon>Mycena</taxon>
    </lineage>
</organism>
<keyword evidence="10" id="KW-1185">Reference proteome</keyword>
<evidence type="ECO:0000256" key="5">
    <source>
        <dbReference type="ARBA" id="ARBA00023242"/>
    </source>
</evidence>
<evidence type="ECO:0000256" key="2">
    <source>
        <dbReference type="ARBA" id="ARBA00010977"/>
    </source>
</evidence>
<dbReference type="Pfam" id="PF07034">
    <property type="entry name" value="ORC3_N"/>
    <property type="match status" value="1"/>
</dbReference>
<dbReference type="GO" id="GO:0031261">
    <property type="term" value="C:DNA replication preinitiation complex"/>
    <property type="evidence" value="ECO:0007669"/>
    <property type="project" value="TreeGrafter"/>
</dbReference>
<protein>
    <recommendedName>
        <fullName evidence="11">Origin recognition complex subunit 3</fullName>
    </recommendedName>
</protein>
<name>A0AAD6X186_9AGAR</name>
<feature type="compositionally biased region" description="Basic residues" evidence="6">
    <location>
        <begin position="593"/>
        <end position="603"/>
    </location>
</feature>
<feature type="domain" description="Origin recognition complex subunit 3 N-terminal" evidence="7">
    <location>
        <begin position="43"/>
        <end position="303"/>
    </location>
</feature>
<dbReference type="Pfam" id="PF18137">
    <property type="entry name" value="WHD_ORC"/>
    <property type="match status" value="1"/>
</dbReference>